<dbReference type="Gene3D" id="3.30.230.10">
    <property type="match status" value="1"/>
</dbReference>
<keyword evidence="11" id="KW-0862">Zinc</keyword>
<dbReference type="EMBL" id="MGEG01000064">
    <property type="protein sequence ID" value="OGL77381.1"/>
    <property type="molecule type" value="Genomic_DNA"/>
</dbReference>
<dbReference type="GO" id="GO:0140664">
    <property type="term" value="F:ATP-dependent DNA damage sensor activity"/>
    <property type="evidence" value="ECO:0007669"/>
    <property type="project" value="InterPro"/>
</dbReference>
<evidence type="ECO:0000256" key="1">
    <source>
        <dbReference type="ARBA" id="ARBA00022723"/>
    </source>
</evidence>
<keyword evidence="1 9" id="KW-0479">Metal-binding</keyword>
<evidence type="ECO:0000256" key="4">
    <source>
        <dbReference type="ARBA" id="ARBA00022801"/>
    </source>
</evidence>
<dbReference type="PRINTS" id="PR01874">
    <property type="entry name" value="DNAREPAIRADA"/>
</dbReference>
<keyword evidence="2 9" id="KW-0547">Nucleotide-binding</keyword>
<evidence type="ECO:0000256" key="3">
    <source>
        <dbReference type="ARBA" id="ARBA00022763"/>
    </source>
</evidence>
<protein>
    <recommendedName>
        <fullName evidence="9 10">DNA repair protein RadA</fullName>
    </recommendedName>
</protein>
<dbReference type="InterPro" id="IPR020588">
    <property type="entry name" value="RecA_ATP-bd"/>
</dbReference>
<dbReference type="GO" id="GO:0000725">
    <property type="term" value="P:recombinational repair"/>
    <property type="evidence" value="ECO:0007669"/>
    <property type="project" value="UniProtKB-UniRule"/>
</dbReference>
<dbReference type="GO" id="GO:0008270">
    <property type="term" value="F:zinc ion binding"/>
    <property type="evidence" value="ECO:0007669"/>
    <property type="project" value="UniProtKB-KW"/>
</dbReference>
<keyword evidence="7 9" id="KW-0238">DNA-binding</keyword>
<evidence type="ECO:0000256" key="6">
    <source>
        <dbReference type="ARBA" id="ARBA00023016"/>
    </source>
</evidence>
<keyword evidence="8 9" id="KW-0234">DNA repair</keyword>
<evidence type="ECO:0000313" key="13">
    <source>
        <dbReference type="EMBL" id="OGL77381.1"/>
    </source>
</evidence>
<comment type="function">
    <text evidence="9">Plays a role in repairing double-strand DNA breaks, probably involving stabilizing or processing branched DNA or blocked replication forks.</text>
</comment>
<feature type="binding site" evidence="9">
    <location>
        <begin position="60"/>
        <end position="67"/>
    </location>
    <ligand>
        <name>ATP</name>
        <dbReference type="ChEBI" id="CHEBI:30616"/>
    </ligand>
</feature>
<accession>A0A1F7UGH7</accession>
<keyword evidence="5 9" id="KW-0067">ATP-binding</keyword>
<dbReference type="GO" id="GO:0005524">
    <property type="term" value="F:ATP binding"/>
    <property type="evidence" value="ECO:0007669"/>
    <property type="project" value="UniProtKB-UniRule"/>
</dbReference>
<dbReference type="GO" id="GO:0003684">
    <property type="term" value="F:damaged DNA binding"/>
    <property type="evidence" value="ECO:0007669"/>
    <property type="project" value="InterPro"/>
</dbReference>
<dbReference type="InterPro" id="IPR020568">
    <property type="entry name" value="Ribosomal_Su5_D2-typ_SF"/>
</dbReference>
<dbReference type="Proteomes" id="UP000176598">
    <property type="component" value="Unassembled WGS sequence"/>
</dbReference>
<name>A0A1F7UGH7_9BACT</name>
<feature type="short sequence motif" description="RadA KNRFG motif" evidence="9">
    <location>
        <begin position="213"/>
        <end position="217"/>
    </location>
</feature>
<keyword evidence="11" id="KW-0863">Zinc-finger</keyword>
<keyword evidence="4" id="KW-0378">Hydrolase</keyword>
<comment type="domain">
    <text evidence="9">The middle region has homology to RecA with ATPase motifs including the RadA KNRFG motif, while the C-terminus is homologous to Lon protease.</text>
</comment>
<dbReference type="PANTHER" id="PTHR32472">
    <property type="entry name" value="DNA REPAIR PROTEIN RADA"/>
    <property type="match status" value="1"/>
</dbReference>
<feature type="domain" description="RecA family profile 1" evidence="12">
    <location>
        <begin position="31"/>
        <end position="176"/>
    </location>
</feature>
<dbReference type="InterPro" id="IPR004504">
    <property type="entry name" value="DNA_repair_RadA"/>
</dbReference>
<dbReference type="SUPFAM" id="SSF54211">
    <property type="entry name" value="Ribosomal protein S5 domain 2-like"/>
    <property type="match status" value="1"/>
</dbReference>
<dbReference type="HAMAP" id="MF_01498">
    <property type="entry name" value="RadA_bact"/>
    <property type="match status" value="1"/>
</dbReference>
<evidence type="ECO:0000256" key="8">
    <source>
        <dbReference type="ARBA" id="ARBA00023204"/>
    </source>
</evidence>
<sequence>MAEGRISGQETQKSRATPGKTVAFDQVAGVDAKRSPTGIGEVDRVLGGGVVRGSLILLAGEPGIGKSTLVLQIAEKLGGPILYVAGEESPSQIKLRAERLGVSGSGLKFLPETDIDTVAATVAAERPTLTVVDSIQTMRVPDGGEPGGPGGIRAATSRLAELAKREGTTTLVIGQVTKDGGIAGPKTLEHLVDVVLTIEGDEHRAFRILRSAKNRFGGTDEVGVFRMGPSGLEEVINPSEAFLAERSGSAVGSVVTATVQGSRPILVEVQALTSRAAFGTPVRRANGFDGNRLLMLSAVLEKHGGVSLGNLDLYVNVVGGLTIDEPAADLAVAAAISSTAKGVPIDRATVVFGEIGLGGEIRSVPHLDRRLAEATKLGFSRSVTPASAKSVAEALAIL</sequence>
<evidence type="ECO:0000256" key="2">
    <source>
        <dbReference type="ARBA" id="ARBA00022741"/>
    </source>
</evidence>
<evidence type="ECO:0000259" key="12">
    <source>
        <dbReference type="PROSITE" id="PS50162"/>
    </source>
</evidence>
<feature type="region of interest" description="Lon-protease-like" evidence="9">
    <location>
        <begin position="312"/>
        <end position="398"/>
    </location>
</feature>
<dbReference type="PROSITE" id="PS50162">
    <property type="entry name" value="RECA_2"/>
    <property type="match status" value="1"/>
</dbReference>
<evidence type="ECO:0000256" key="5">
    <source>
        <dbReference type="ARBA" id="ARBA00022840"/>
    </source>
</evidence>
<dbReference type="SUPFAM" id="SSF52540">
    <property type="entry name" value="P-loop containing nucleoside triphosphate hydrolases"/>
    <property type="match status" value="1"/>
</dbReference>
<dbReference type="Pfam" id="PF13481">
    <property type="entry name" value="AAA_25"/>
    <property type="match status" value="1"/>
</dbReference>
<gene>
    <name evidence="9" type="primary">radA</name>
    <name evidence="13" type="ORF">A3F28_00885</name>
</gene>
<evidence type="ECO:0000256" key="7">
    <source>
        <dbReference type="ARBA" id="ARBA00023125"/>
    </source>
</evidence>
<dbReference type="GO" id="GO:0016787">
    <property type="term" value="F:hydrolase activity"/>
    <property type="evidence" value="ECO:0007669"/>
    <property type="project" value="UniProtKB-KW"/>
</dbReference>
<dbReference type="NCBIfam" id="TIGR00416">
    <property type="entry name" value="sms"/>
    <property type="match status" value="1"/>
</dbReference>
<dbReference type="InterPro" id="IPR003593">
    <property type="entry name" value="AAA+_ATPase"/>
</dbReference>
<dbReference type="InterPro" id="IPR014721">
    <property type="entry name" value="Ribsml_uS5_D2-typ_fold_subgr"/>
</dbReference>
<dbReference type="PANTHER" id="PTHR32472:SF10">
    <property type="entry name" value="DNA REPAIR PROTEIN RADA-LIKE PROTEIN"/>
    <property type="match status" value="1"/>
</dbReference>
<keyword evidence="6 9" id="KW-0346">Stress response</keyword>
<dbReference type="InterPro" id="IPR027417">
    <property type="entry name" value="P-loop_NTPase"/>
</dbReference>
<evidence type="ECO:0000256" key="9">
    <source>
        <dbReference type="HAMAP-Rule" id="MF_01498"/>
    </source>
</evidence>
<dbReference type="GO" id="GO:0005829">
    <property type="term" value="C:cytosol"/>
    <property type="evidence" value="ECO:0007669"/>
    <property type="project" value="TreeGrafter"/>
</dbReference>
<evidence type="ECO:0000313" key="14">
    <source>
        <dbReference type="Proteomes" id="UP000176598"/>
    </source>
</evidence>
<evidence type="ECO:0000256" key="11">
    <source>
        <dbReference type="RuleBase" id="RU003555"/>
    </source>
</evidence>
<comment type="similarity">
    <text evidence="9 11">Belongs to the RecA family. RadA subfamily.</text>
</comment>
<organism evidence="13 14">
    <name type="scientific">Candidatus Uhrbacteria bacterium RIFCSPHIGHO2_12_FULL_57_11</name>
    <dbReference type="NCBI Taxonomy" id="1802398"/>
    <lineage>
        <taxon>Bacteria</taxon>
        <taxon>Candidatus Uhriibacteriota</taxon>
    </lineage>
</organism>
<comment type="function">
    <text evidence="11">DNA-dependent ATPase involved in processing of recombination intermediates, plays a role in repairing DNA breaks. Stimulates the branch migration of RecA-mediated strand transfer reactions, allowing the 3' invading strand to extend heteroduplex DNA faster. Binds ssDNA in the presence of ADP but not other nucleotides, has ATPase activity that is stimulated by ssDNA and various branched DNA structures, but inhibited by SSB. Does not have RecA's homology-searching function.</text>
</comment>
<evidence type="ECO:0000256" key="10">
    <source>
        <dbReference type="NCBIfam" id="TIGR00416"/>
    </source>
</evidence>
<dbReference type="SMART" id="SM00382">
    <property type="entry name" value="AAA"/>
    <property type="match status" value="1"/>
</dbReference>
<keyword evidence="3 9" id="KW-0227">DNA damage</keyword>
<dbReference type="Gene3D" id="3.40.50.300">
    <property type="entry name" value="P-loop containing nucleotide triphosphate hydrolases"/>
    <property type="match status" value="1"/>
</dbReference>
<proteinExistence type="inferred from homology"/>
<dbReference type="AlphaFoldDB" id="A0A1F7UGH7"/>
<comment type="caution">
    <text evidence="13">The sequence shown here is derived from an EMBL/GenBank/DDBJ whole genome shotgun (WGS) entry which is preliminary data.</text>
</comment>
<reference evidence="13 14" key="1">
    <citation type="journal article" date="2016" name="Nat. Commun.">
        <title>Thousands of microbial genomes shed light on interconnected biogeochemical processes in an aquifer system.</title>
        <authorList>
            <person name="Anantharaman K."/>
            <person name="Brown C.T."/>
            <person name="Hug L.A."/>
            <person name="Sharon I."/>
            <person name="Castelle C.J."/>
            <person name="Probst A.J."/>
            <person name="Thomas B.C."/>
            <person name="Singh A."/>
            <person name="Wilkins M.J."/>
            <person name="Karaoz U."/>
            <person name="Brodie E.L."/>
            <person name="Williams K.H."/>
            <person name="Hubbard S.S."/>
            <person name="Banfield J.F."/>
        </authorList>
    </citation>
    <scope>NUCLEOTIDE SEQUENCE [LARGE SCALE GENOMIC DNA]</scope>
</reference>